<protein>
    <submittedName>
        <fullName evidence="2">Uncharacterized protein</fullName>
    </submittedName>
</protein>
<dbReference type="EnsemblMetazoa" id="Aqu2.1.17803_001">
    <property type="protein sequence ID" value="Aqu2.1.17803_001"/>
    <property type="gene ID" value="Aqu2.1.17803"/>
</dbReference>
<evidence type="ECO:0000313" key="2">
    <source>
        <dbReference type="EnsemblMetazoa" id="Aqu2.1.17803_001"/>
    </source>
</evidence>
<feature type="region of interest" description="Disordered" evidence="1">
    <location>
        <begin position="25"/>
        <end position="57"/>
    </location>
</feature>
<name>A0A1X7TS73_AMPQE</name>
<dbReference type="InParanoid" id="A0A1X7TS73"/>
<proteinExistence type="predicted"/>
<accession>A0A1X7TS73</accession>
<dbReference type="AlphaFoldDB" id="A0A1X7TS73"/>
<feature type="compositionally biased region" description="Basic and acidic residues" evidence="1">
    <location>
        <begin position="39"/>
        <end position="53"/>
    </location>
</feature>
<reference evidence="2" key="1">
    <citation type="submission" date="2017-05" db="UniProtKB">
        <authorList>
            <consortium name="EnsemblMetazoa"/>
        </authorList>
    </citation>
    <scope>IDENTIFICATION</scope>
</reference>
<organism evidence="2">
    <name type="scientific">Amphimedon queenslandica</name>
    <name type="common">Sponge</name>
    <dbReference type="NCBI Taxonomy" id="400682"/>
    <lineage>
        <taxon>Eukaryota</taxon>
        <taxon>Metazoa</taxon>
        <taxon>Porifera</taxon>
        <taxon>Demospongiae</taxon>
        <taxon>Heteroscleromorpha</taxon>
        <taxon>Haplosclerida</taxon>
        <taxon>Niphatidae</taxon>
        <taxon>Amphimedon</taxon>
    </lineage>
</organism>
<sequence length="330" mass="38044">MAGENSHLKEAEKYMKDLFQKANEKEKKYDQLQPETAELDTKESSSRDARKMYGDVTPGDTTHQDVILLKYDQLQPETAELDTKESSSRDARKMYDDVTPGDTTHQDVILLVYPLKFRQKISEKEYQINQLNRIQKAGEIPQSILERRKVMKAESIKWLYDRCISIIEENLKAQLKNVCQCSTSVDSGEMVAFKVYGLLLSACQQETIVEKVTKSVEDENILGKNESSKEVAKVYVKQAVNVTYSMLTLLPPLIVTVHPREYSEVLHDTNRLTWDESTERIDELIYYRPILMYGNHLNVAVKGLVGNSKRELLQRSQLFCKRHLKICKVS</sequence>
<evidence type="ECO:0000256" key="1">
    <source>
        <dbReference type="SAM" id="MobiDB-lite"/>
    </source>
</evidence>